<evidence type="ECO:0000259" key="5">
    <source>
        <dbReference type="PROSITE" id="PS50023"/>
    </source>
</evidence>
<keyword evidence="7" id="KW-1185">Reference proteome</keyword>
<dbReference type="PANTHER" id="PTHR24219">
    <property type="entry name" value="LIM DOMAIN-CONTAINING PROTEIN JUB"/>
    <property type="match status" value="1"/>
</dbReference>
<dbReference type="PANTHER" id="PTHR24219:SF4">
    <property type="entry name" value="LIM DOMAIN-CONTAINING PROTEIN JUB"/>
    <property type="match status" value="1"/>
</dbReference>
<feature type="domain" description="LIM zinc-binding" evidence="5">
    <location>
        <begin position="13"/>
        <end position="74"/>
    </location>
</feature>
<evidence type="ECO:0000256" key="4">
    <source>
        <dbReference type="PROSITE-ProRule" id="PRU00125"/>
    </source>
</evidence>
<dbReference type="GO" id="GO:0000932">
    <property type="term" value="C:P-body"/>
    <property type="evidence" value="ECO:0007669"/>
    <property type="project" value="TreeGrafter"/>
</dbReference>
<evidence type="ECO:0000256" key="3">
    <source>
        <dbReference type="ARBA" id="ARBA00023038"/>
    </source>
</evidence>
<dbReference type="Gene3D" id="2.10.110.10">
    <property type="entry name" value="Cysteine Rich Protein"/>
    <property type="match status" value="2"/>
</dbReference>
<dbReference type="GO" id="GO:0003714">
    <property type="term" value="F:transcription corepressor activity"/>
    <property type="evidence" value="ECO:0007669"/>
    <property type="project" value="TreeGrafter"/>
</dbReference>
<dbReference type="GO" id="GO:0046872">
    <property type="term" value="F:metal ion binding"/>
    <property type="evidence" value="ECO:0007669"/>
    <property type="project" value="UniProtKB-KW"/>
</dbReference>
<dbReference type="GO" id="GO:0005667">
    <property type="term" value="C:transcription regulator complex"/>
    <property type="evidence" value="ECO:0007669"/>
    <property type="project" value="TreeGrafter"/>
</dbReference>
<evidence type="ECO:0000313" key="7">
    <source>
        <dbReference type="Proteomes" id="UP001311232"/>
    </source>
</evidence>
<dbReference type="InterPro" id="IPR047172">
    <property type="entry name" value="Ajuba-like"/>
</dbReference>
<evidence type="ECO:0000256" key="1">
    <source>
        <dbReference type="ARBA" id="ARBA00022723"/>
    </source>
</evidence>
<feature type="domain" description="LIM zinc-binding" evidence="5">
    <location>
        <begin position="78"/>
        <end position="134"/>
    </location>
</feature>
<dbReference type="GO" id="GO:0001666">
    <property type="term" value="P:response to hypoxia"/>
    <property type="evidence" value="ECO:0007669"/>
    <property type="project" value="TreeGrafter"/>
</dbReference>
<dbReference type="PROSITE" id="PS00478">
    <property type="entry name" value="LIM_DOMAIN_1"/>
    <property type="match status" value="2"/>
</dbReference>
<dbReference type="SMART" id="SM00132">
    <property type="entry name" value="LIM"/>
    <property type="match status" value="2"/>
</dbReference>
<dbReference type="SUPFAM" id="SSF57716">
    <property type="entry name" value="Glucocorticoid receptor-like (DNA-binding domain)"/>
    <property type="match status" value="2"/>
</dbReference>
<dbReference type="Proteomes" id="UP001311232">
    <property type="component" value="Unassembled WGS sequence"/>
</dbReference>
<dbReference type="EMBL" id="JAHHUM010000975">
    <property type="protein sequence ID" value="KAK5615360.1"/>
    <property type="molecule type" value="Genomic_DNA"/>
</dbReference>
<dbReference type="Pfam" id="PF00412">
    <property type="entry name" value="LIM"/>
    <property type="match status" value="2"/>
</dbReference>
<reference evidence="6 7" key="1">
    <citation type="submission" date="2021-06" db="EMBL/GenBank/DDBJ databases">
        <authorList>
            <person name="Palmer J.M."/>
        </authorList>
    </citation>
    <scope>NUCLEOTIDE SEQUENCE [LARGE SCALE GENOMIC DNA]</scope>
    <source>
        <strain evidence="6 7">MEX-2019</strain>
        <tissue evidence="6">Muscle</tissue>
    </source>
</reference>
<protein>
    <recommendedName>
        <fullName evidence="5">LIM zinc-binding domain-containing protein</fullName>
    </recommendedName>
</protein>
<dbReference type="PROSITE" id="PS50023">
    <property type="entry name" value="LIM_DOMAIN_2"/>
    <property type="match status" value="2"/>
</dbReference>
<evidence type="ECO:0000256" key="2">
    <source>
        <dbReference type="ARBA" id="ARBA00022833"/>
    </source>
</evidence>
<dbReference type="AlphaFoldDB" id="A0AAV9S1Y9"/>
<gene>
    <name evidence="6" type="ORF">CRENBAI_002566</name>
</gene>
<dbReference type="GO" id="GO:0007010">
    <property type="term" value="P:cytoskeleton organization"/>
    <property type="evidence" value="ECO:0007669"/>
    <property type="project" value="TreeGrafter"/>
</dbReference>
<comment type="caution">
    <text evidence="6">The sequence shown here is derived from an EMBL/GenBank/DDBJ whole genome shotgun (WGS) entry which is preliminary data.</text>
</comment>
<dbReference type="GO" id="GO:0035331">
    <property type="term" value="P:negative regulation of hippo signaling"/>
    <property type="evidence" value="ECO:0007669"/>
    <property type="project" value="TreeGrafter"/>
</dbReference>
<accession>A0AAV9S1Y9</accession>
<organism evidence="6 7">
    <name type="scientific">Crenichthys baileyi</name>
    <name type="common">White River springfish</name>
    <dbReference type="NCBI Taxonomy" id="28760"/>
    <lineage>
        <taxon>Eukaryota</taxon>
        <taxon>Metazoa</taxon>
        <taxon>Chordata</taxon>
        <taxon>Craniata</taxon>
        <taxon>Vertebrata</taxon>
        <taxon>Euteleostomi</taxon>
        <taxon>Actinopterygii</taxon>
        <taxon>Neopterygii</taxon>
        <taxon>Teleostei</taxon>
        <taxon>Neoteleostei</taxon>
        <taxon>Acanthomorphata</taxon>
        <taxon>Ovalentaria</taxon>
        <taxon>Atherinomorphae</taxon>
        <taxon>Cyprinodontiformes</taxon>
        <taxon>Goodeidae</taxon>
        <taxon>Crenichthys</taxon>
    </lineage>
</organism>
<dbReference type="InterPro" id="IPR001781">
    <property type="entry name" value="Znf_LIM"/>
</dbReference>
<keyword evidence="2 4" id="KW-0862">Zinc</keyword>
<proteinExistence type="predicted"/>
<dbReference type="GO" id="GO:0005912">
    <property type="term" value="C:adherens junction"/>
    <property type="evidence" value="ECO:0007669"/>
    <property type="project" value="TreeGrafter"/>
</dbReference>
<evidence type="ECO:0000313" key="6">
    <source>
        <dbReference type="EMBL" id="KAK5615360.1"/>
    </source>
</evidence>
<keyword evidence="3 4" id="KW-0440">LIM domain</keyword>
<keyword evidence="1 4" id="KW-0479">Metal-binding</keyword>
<dbReference type="GO" id="GO:0005634">
    <property type="term" value="C:nucleus"/>
    <property type="evidence" value="ECO:0007669"/>
    <property type="project" value="TreeGrafter"/>
</dbReference>
<sequence>MIWVWKQPVALKRSCTRCGEAVYAGGGACKAMGHLFHNTCFTCAVCNKQLKGQPFFTVLGQIYCEDDFLFSGVHPPEEVCNSCGSSITDLVLQAQGKSYHPTCFRCVVCRQELEGKPFAVDSDSRVYCVIDYHR</sequence>
<name>A0AAV9S1Y9_9TELE</name>